<evidence type="ECO:0000313" key="2">
    <source>
        <dbReference type="Proteomes" id="UP000324897"/>
    </source>
</evidence>
<proteinExistence type="predicted"/>
<accession>A0A5J9VUC5</accession>
<evidence type="ECO:0000313" key="1">
    <source>
        <dbReference type="EMBL" id="TVU39004.1"/>
    </source>
</evidence>
<dbReference type="EMBL" id="RWGY01000007">
    <property type="protein sequence ID" value="TVU39004.1"/>
    <property type="molecule type" value="Genomic_DNA"/>
</dbReference>
<organism evidence="1 2">
    <name type="scientific">Eragrostis curvula</name>
    <name type="common">weeping love grass</name>
    <dbReference type="NCBI Taxonomy" id="38414"/>
    <lineage>
        <taxon>Eukaryota</taxon>
        <taxon>Viridiplantae</taxon>
        <taxon>Streptophyta</taxon>
        <taxon>Embryophyta</taxon>
        <taxon>Tracheophyta</taxon>
        <taxon>Spermatophyta</taxon>
        <taxon>Magnoliopsida</taxon>
        <taxon>Liliopsida</taxon>
        <taxon>Poales</taxon>
        <taxon>Poaceae</taxon>
        <taxon>PACMAD clade</taxon>
        <taxon>Chloridoideae</taxon>
        <taxon>Eragrostideae</taxon>
        <taxon>Eragrostidinae</taxon>
        <taxon>Eragrostis</taxon>
    </lineage>
</organism>
<sequence length="132" mass="14940">MTPPQTSSSSTLALPVAGIPMPSRTLLSQHPGRSDLCFSIRPTLLGLQHHLLLLLRCSQQVQTIVVGDQLATLQPRLRRCHAWLQAMRWMTTTTTTRRSPDTPSVMADDLRRLSTWTQTWLRGSRTHFVLRS</sequence>
<gene>
    <name evidence="1" type="ORF">EJB05_12405</name>
</gene>
<reference evidence="1 2" key="1">
    <citation type="journal article" date="2019" name="Sci. Rep.">
        <title>A high-quality genome of Eragrostis curvula grass provides insights into Poaceae evolution and supports new strategies to enhance forage quality.</title>
        <authorList>
            <person name="Carballo J."/>
            <person name="Santos B.A.C.M."/>
            <person name="Zappacosta D."/>
            <person name="Garbus I."/>
            <person name="Selva J.P."/>
            <person name="Gallo C.A."/>
            <person name="Diaz A."/>
            <person name="Albertini E."/>
            <person name="Caccamo M."/>
            <person name="Echenique V."/>
        </authorList>
    </citation>
    <scope>NUCLEOTIDE SEQUENCE [LARGE SCALE GENOMIC DNA]</scope>
    <source>
        <strain evidence="2">cv. Victoria</strain>
        <tissue evidence="1">Leaf</tissue>
    </source>
</reference>
<dbReference type="Gramene" id="TVU39004">
    <property type="protein sequence ID" value="TVU39004"/>
    <property type="gene ID" value="EJB05_12405"/>
</dbReference>
<dbReference type="Proteomes" id="UP000324897">
    <property type="component" value="Chromosome 4"/>
</dbReference>
<dbReference type="AlphaFoldDB" id="A0A5J9VUC5"/>
<keyword evidence="2" id="KW-1185">Reference proteome</keyword>
<protein>
    <submittedName>
        <fullName evidence="1">Uncharacterized protein</fullName>
    </submittedName>
</protein>
<name>A0A5J9VUC5_9POAL</name>
<comment type="caution">
    <text evidence="1">The sequence shown here is derived from an EMBL/GenBank/DDBJ whole genome shotgun (WGS) entry which is preliminary data.</text>
</comment>